<accession>A0A139HV94</accession>
<reference evidence="3 4" key="1">
    <citation type="submission" date="2015-07" db="EMBL/GenBank/DDBJ databases">
        <title>Comparative genomics of the Sigatoka disease complex on banana suggests a link between parallel evolutionary changes in Pseudocercospora fijiensis and Pseudocercospora eumusae and increased virulence on the banana host.</title>
        <authorList>
            <person name="Chang T.-C."/>
            <person name="Salvucci A."/>
            <person name="Crous P.W."/>
            <person name="Stergiopoulos I."/>
        </authorList>
    </citation>
    <scope>NUCLEOTIDE SEQUENCE [LARGE SCALE GENOMIC DNA]</scope>
    <source>
        <strain evidence="3 4">CBS 114824</strain>
    </source>
</reference>
<evidence type="ECO:0000313" key="4">
    <source>
        <dbReference type="Proteomes" id="UP000070133"/>
    </source>
</evidence>
<dbReference type="OrthoDB" id="5244622at2759"/>
<dbReference type="Proteomes" id="UP000070133">
    <property type="component" value="Unassembled WGS sequence"/>
</dbReference>
<feature type="region of interest" description="Disordered" evidence="2">
    <location>
        <begin position="293"/>
        <end position="328"/>
    </location>
</feature>
<keyword evidence="4" id="KW-1185">Reference proteome</keyword>
<dbReference type="EMBL" id="LFZN01000007">
    <property type="protein sequence ID" value="KXT06272.1"/>
    <property type="molecule type" value="Genomic_DNA"/>
</dbReference>
<comment type="caution">
    <text evidence="3">The sequence shown here is derived from an EMBL/GenBank/DDBJ whole genome shotgun (WGS) entry which is preliminary data.</text>
</comment>
<organism evidence="3 4">
    <name type="scientific">Pseudocercospora eumusae</name>
    <dbReference type="NCBI Taxonomy" id="321146"/>
    <lineage>
        <taxon>Eukaryota</taxon>
        <taxon>Fungi</taxon>
        <taxon>Dikarya</taxon>
        <taxon>Ascomycota</taxon>
        <taxon>Pezizomycotina</taxon>
        <taxon>Dothideomycetes</taxon>
        <taxon>Dothideomycetidae</taxon>
        <taxon>Mycosphaerellales</taxon>
        <taxon>Mycosphaerellaceae</taxon>
        <taxon>Pseudocercospora</taxon>
    </lineage>
</organism>
<gene>
    <name evidence="3" type="ORF">AC578_9152</name>
</gene>
<dbReference type="AlphaFoldDB" id="A0A139HV94"/>
<name>A0A139HV94_9PEZI</name>
<sequence>MDTKTLHSLLYRNGELEAELRMVKKQLAEALNANNFLLTRLSVPPTDTYPAGNARLQEKYEDAIDENVRLKAQLGLTPRITSKRRIGIRPPQHRRRDSVTSLSEAIVEGTQATEEELLSFEEDDASALESFLRQPASYGTVITAAPKKPEQKRDTMALGIANSFSSASPGTGMNDDIFDQNTSAPIPHQKQHGFEIKYGDGTSSFVPTPITTPSSTLSHAPVQPQAVGPLPFHNAEHMRMMGMACFLEDQTPEERAQAWHRHAVKNTRHSGQEYVQYYEEVIRPAYLKKMKAREQAQEMASPAVASPQPEVEHEPEQEIGGSRDQELQASNETVKAKVNGVQPLTTEPLLSKPADPASFDHLTVVTTKDDLALASEPIDAYALKKPEVAPEVPHHLALSMQAEPKAEQTVHHAAEPRFEHRDRALDRRPRFMPCSGPQEPEELFATTHPDNIHAYRSVTISNIPKSATLHDILSNIHAGKIFSATLHDTAGFRTTPPITTNTVTLTFTTGTSTTKFLTSSSTFTLPTSNNTPFTPLITLIPTITRPLPPWILSKIKHHNLSRVLYIHDPAKTYALARVVEELLRGGARKPLKESFDEEISGLMLFEFASLQEAADARGAMERNFGFFGEIPRGFARDPCDGLKGEGEGLDDEGEDLLG</sequence>
<evidence type="ECO:0000256" key="1">
    <source>
        <dbReference type="SAM" id="Coils"/>
    </source>
</evidence>
<evidence type="ECO:0000256" key="2">
    <source>
        <dbReference type="SAM" id="MobiDB-lite"/>
    </source>
</evidence>
<evidence type="ECO:0000313" key="3">
    <source>
        <dbReference type="EMBL" id="KXT06272.1"/>
    </source>
</evidence>
<keyword evidence="1" id="KW-0175">Coiled coil</keyword>
<feature type="compositionally biased region" description="Basic and acidic residues" evidence="2">
    <location>
        <begin position="310"/>
        <end position="326"/>
    </location>
</feature>
<proteinExistence type="predicted"/>
<feature type="coiled-coil region" evidence="1">
    <location>
        <begin position="13"/>
        <end position="73"/>
    </location>
</feature>
<protein>
    <submittedName>
        <fullName evidence="3">Uncharacterized protein</fullName>
    </submittedName>
</protein>